<keyword evidence="2" id="KW-1185">Reference proteome</keyword>
<dbReference type="RefSeq" id="WP_290196842.1">
    <property type="nucleotide sequence ID" value="NZ_CP047654.1"/>
</dbReference>
<accession>A0ABU2A0T3</accession>
<comment type="caution">
    <text evidence="1">The sequence shown here is derived from an EMBL/GenBank/DDBJ whole genome shotgun (WGS) entry which is preliminary data.</text>
</comment>
<organism evidence="1 2">
    <name type="scientific">Corynebacterium guangdongense</name>
    <dbReference type="NCBI Taxonomy" id="1783348"/>
    <lineage>
        <taxon>Bacteria</taxon>
        <taxon>Bacillati</taxon>
        <taxon>Actinomycetota</taxon>
        <taxon>Actinomycetes</taxon>
        <taxon>Mycobacteriales</taxon>
        <taxon>Corynebacteriaceae</taxon>
        <taxon>Corynebacterium</taxon>
    </lineage>
</organism>
<dbReference type="NCBIfam" id="NF009297">
    <property type="entry name" value="PRK12654.1"/>
    <property type="match status" value="1"/>
</dbReference>
<dbReference type="Pfam" id="PF01899">
    <property type="entry name" value="MNHE"/>
    <property type="match status" value="1"/>
</dbReference>
<sequence>MHAITYVLWLIKEIFAAGFGVVAKAFNPATGFKPVIVYYPLRLTSDRDLFWFSTSITATPSTLALGFREPAEPGEPRLLIVQDAFGGDPADIIAGLADMEERLQPKVKGIDHGVPGQGPATAVSEGYVIDYLPKEPK</sequence>
<dbReference type="EMBL" id="JAVDXZ010000001">
    <property type="protein sequence ID" value="MDR7330796.1"/>
    <property type="molecule type" value="Genomic_DNA"/>
</dbReference>
<evidence type="ECO:0000313" key="2">
    <source>
        <dbReference type="Proteomes" id="UP001180840"/>
    </source>
</evidence>
<name>A0ABU2A0T3_9CORY</name>
<gene>
    <name evidence="1" type="ORF">J2S39_002472</name>
</gene>
<reference evidence="1" key="1">
    <citation type="submission" date="2023-07" db="EMBL/GenBank/DDBJ databases">
        <title>Sequencing the genomes of 1000 actinobacteria strains.</title>
        <authorList>
            <person name="Klenk H.-P."/>
        </authorList>
    </citation>
    <scope>NUCLEOTIDE SEQUENCE</scope>
    <source>
        <strain evidence="1">DSM 107476</strain>
    </source>
</reference>
<dbReference type="Proteomes" id="UP001180840">
    <property type="component" value="Unassembled WGS sequence"/>
</dbReference>
<evidence type="ECO:0000313" key="1">
    <source>
        <dbReference type="EMBL" id="MDR7330796.1"/>
    </source>
</evidence>
<proteinExistence type="predicted"/>
<dbReference type="InterPro" id="IPR002758">
    <property type="entry name" value="Cation_antiport_E"/>
</dbReference>
<protein>
    <submittedName>
        <fullName evidence="1">Multicomponent Na+:H+ antiporter subunit E</fullName>
    </submittedName>
</protein>